<evidence type="ECO:0000256" key="9">
    <source>
        <dbReference type="ARBA" id="ARBA00038276"/>
    </source>
</evidence>
<evidence type="ECO:0000256" key="4">
    <source>
        <dbReference type="ARBA" id="ARBA00022695"/>
    </source>
</evidence>
<keyword evidence="2" id="KW-1277">Toxin-antitoxin system</keyword>
<dbReference type="Gene3D" id="3.30.460.10">
    <property type="entry name" value="Beta Polymerase, domain 2"/>
    <property type="match status" value="1"/>
</dbReference>
<dbReference type="GO" id="GO:0046872">
    <property type="term" value="F:metal ion binding"/>
    <property type="evidence" value="ECO:0007669"/>
    <property type="project" value="UniProtKB-KW"/>
</dbReference>
<comment type="caution">
    <text evidence="11">The sequence shown here is derived from an EMBL/GenBank/DDBJ whole genome shotgun (WGS) entry which is preliminary data.</text>
</comment>
<dbReference type="InterPro" id="IPR002934">
    <property type="entry name" value="Polymerase_NTP_transf_dom"/>
</dbReference>
<evidence type="ECO:0000256" key="6">
    <source>
        <dbReference type="ARBA" id="ARBA00022741"/>
    </source>
</evidence>
<dbReference type="RefSeq" id="WP_094303189.1">
    <property type="nucleotide sequence ID" value="NZ_NOWT01000007.1"/>
</dbReference>
<dbReference type="SUPFAM" id="SSF81301">
    <property type="entry name" value="Nucleotidyltransferase"/>
    <property type="match status" value="1"/>
</dbReference>
<evidence type="ECO:0000259" key="10">
    <source>
        <dbReference type="Pfam" id="PF01909"/>
    </source>
</evidence>
<dbReference type="Pfam" id="PF01909">
    <property type="entry name" value="NTP_transf_2"/>
    <property type="match status" value="1"/>
</dbReference>
<keyword evidence="5" id="KW-0479">Metal-binding</keyword>
<organism evidence="11 12">
    <name type="scientific">Azospirillum brasilense</name>
    <dbReference type="NCBI Taxonomy" id="192"/>
    <lineage>
        <taxon>Bacteria</taxon>
        <taxon>Pseudomonadati</taxon>
        <taxon>Pseudomonadota</taxon>
        <taxon>Alphaproteobacteria</taxon>
        <taxon>Rhodospirillales</taxon>
        <taxon>Azospirillaceae</taxon>
        <taxon>Azospirillum</taxon>
    </lineage>
</organism>
<accession>A0A235HFB8</accession>
<feature type="domain" description="Polymerase nucleotidyl transferase" evidence="10">
    <location>
        <begin position="17"/>
        <end position="96"/>
    </location>
</feature>
<dbReference type="PANTHER" id="PTHR33571">
    <property type="entry name" value="SSL8005 PROTEIN"/>
    <property type="match status" value="1"/>
</dbReference>
<gene>
    <name evidence="11" type="ORF">CHT98_10680</name>
</gene>
<evidence type="ECO:0000256" key="2">
    <source>
        <dbReference type="ARBA" id="ARBA00022649"/>
    </source>
</evidence>
<comment type="similarity">
    <text evidence="9">Belongs to the MntA antitoxin family.</text>
</comment>
<dbReference type="InterPro" id="IPR043519">
    <property type="entry name" value="NT_sf"/>
</dbReference>
<name>A0A235HFB8_AZOBR</name>
<keyword evidence="8" id="KW-0460">Magnesium</keyword>
<evidence type="ECO:0000256" key="5">
    <source>
        <dbReference type="ARBA" id="ARBA00022723"/>
    </source>
</evidence>
<keyword evidence="6" id="KW-0547">Nucleotide-binding</keyword>
<dbReference type="PANTHER" id="PTHR33571:SF12">
    <property type="entry name" value="BSL3053 PROTEIN"/>
    <property type="match status" value="1"/>
</dbReference>
<evidence type="ECO:0000256" key="3">
    <source>
        <dbReference type="ARBA" id="ARBA00022679"/>
    </source>
</evidence>
<sequence>MATALQLPAGVSAEDIKALASRYGASNLRVFGSRATGRARPDSDLDLLVELEPGRDLFDLIELKHALEERTGAAVDVVTERGLSPYMRDGILQSARSL</sequence>
<keyword evidence="3" id="KW-0808">Transferase</keyword>
<protein>
    <recommendedName>
        <fullName evidence="10">Polymerase nucleotidyl transferase domain-containing protein</fullName>
    </recommendedName>
</protein>
<evidence type="ECO:0000256" key="1">
    <source>
        <dbReference type="ARBA" id="ARBA00001946"/>
    </source>
</evidence>
<dbReference type="CDD" id="cd05403">
    <property type="entry name" value="NT_KNTase_like"/>
    <property type="match status" value="1"/>
</dbReference>
<keyword evidence="7" id="KW-0067">ATP-binding</keyword>
<keyword evidence="4" id="KW-0548">Nucleotidyltransferase</keyword>
<evidence type="ECO:0000256" key="8">
    <source>
        <dbReference type="ARBA" id="ARBA00022842"/>
    </source>
</evidence>
<dbReference type="InterPro" id="IPR052038">
    <property type="entry name" value="Type-VII_TA_antitoxin"/>
</dbReference>
<evidence type="ECO:0000313" key="12">
    <source>
        <dbReference type="Proteomes" id="UP000215367"/>
    </source>
</evidence>
<evidence type="ECO:0000256" key="7">
    <source>
        <dbReference type="ARBA" id="ARBA00022840"/>
    </source>
</evidence>
<evidence type="ECO:0000313" key="11">
    <source>
        <dbReference type="EMBL" id="OYD84508.1"/>
    </source>
</evidence>
<dbReference type="Proteomes" id="UP000215367">
    <property type="component" value="Unassembled WGS sequence"/>
</dbReference>
<comment type="cofactor">
    <cofactor evidence="1">
        <name>Mg(2+)</name>
        <dbReference type="ChEBI" id="CHEBI:18420"/>
    </cofactor>
</comment>
<reference evidence="11 12" key="1">
    <citation type="submission" date="2017-07" db="EMBL/GenBank/DDBJ databases">
        <title>Whole genome sequence of Azospirillum brasilense 2A1, a potential biofertilizer strain.</title>
        <authorList>
            <person name="Fontana C.A."/>
            <person name="Toffoli L.M."/>
            <person name="Salazar S.M."/>
            <person name="Puglisi E."/>
            <person name="Pedraza R."/>
            <person name="Bassi D."/>
            <person name="Cocconcelli P.S."/>
        </authorList>
    </citation>
    <scope>NUCLEOTIDE SEQUENCE [LARGE SCALE GENOMIC DNA]</scope>
    <source>
        <strain evidence="11 12">2A1</strain>
    </source>
</reference>
<dbReference type="AlphaFoldDB" id="A0A235HFB8"/>
<dbReference type="GO" id="GO:0005524">
    <property type="term" value="F:ATP binding"/>
    <property type="evidence" value="ECO:0007669"/>
    <property type="project" value="UniProtKB-KW"/>
</dbReference>
<proteinExistence type="inferred from homology"/>
<dbReference type="GO" id="GO:0016779">
    <property type="term" value="F:nucleotidyltransferase activity"/>
    <property type="evidence" value="ECO:0007669"/>
    <property type="project" value="UniProtKB-KW"/>
</dbReference>
<dbReference type="EMBL" id="NOWT01000007">
    <property type="protein sequence ID" value="OYD84508.1"/>
    <property type="molecule type" value="Genomic_DNA"/>
</dbReference>